<dbReference type="PANTHER" id="PTHR34564:SF3">
    <property type="entry name" value="PEPTIDYL-PROLYL CIS-TRANS ISOMERASE G"/>
    <property type="match status" value="1"/>
</dbReference>
<keyword evidence="1" id="KW-0732">Signal</keyword>
<protein>
    <submittedName>
        <fullName evidence="2">Uncharacterized protein</fullName>
    </submittedName>
</protein>
<accession>A0ABR2N1Q8</accession>
<feature type="chain" id="PRO_5045083499" evidence="1">
    <location>
        <begin position="20"/>
        <end position="57"/>
    </location>
</feature>
<feature type="signal peptide" evidence="1">
    <location>
        <begin position="1"/>
        <end position="19"/>
    </location>
</feature>
<evidence type="ECO:0000313" key="2">
    <source>
        <dbReference type="EMBL" id="KAK8970450.1"/>
    </source>
</evidence>
<dbReference type="Proteomes" id="UP001412067">
    <property type="component" value="Unassembled WGS sequence"/>
</dbReference>
<gene>
    <name evidence="2" type="ORF">KSP40_PGU000888</name>
</gene>
<dbReference type="EMBL" id="JBBWWR010000002">
    <property type="protein sequence ID" value="KAK8970450.1"/>
    <property type="molecule type" value="Genomic_DNA"/>
</dbReference>
<evidence type="ECO:0000313" key="3">
    <source>
        <dbReference type="Proteomes" id="UP001412067"/>
    </source>
</evidence>
<organism evidence="2 3">
    <name type="scientific">Platanthera guangdongensis</name>
    <dbReference type="NCBI Taxonomy" id="2320717"/>
    <lineage>
        <taxon>Eukaryota</taxon>
        <taxon>Viridiplantae</taxon>
        <taxon>Streptophyta</taxon>
        <taxon>Embryophyta</taxon>
        <taxon>Tracheophyta</taxon>
        <taxon>Spermatophyta</taxon>
        <taxon>Magnoliopsida</taxon>
        <taxon>Liliopsida</taxon>
        <taxon>Asparagales</taxon>
        <taxon>Orchidaceae</taxon>
        <taxon>Orchidoideae</taxon>
        <taxon>Orchideae</taxon>
        <taxon>Orchidinae</taxon>
        <taxon>Platanthera</taxon>
    </lineage>
</organism>
<proteinExistence type="predicted"/>
<sequence length="57" mass="6613">MSRPIILVFLLVVLIITSQFEWKQQLVNDMEASPSTQKQNHLLNRDEVVKEKVSCQS</sequence>
<comment type="caution">
    <text evidence="2">The sequence shown here is derived from an EMBL/GenBank/DDBJ whole genome shotgun (WGS) entry which is preliminary data.</text>
</comment>
<keyword evidence="3" id="KW-1185">Reference proteome</keyword>
<evidence type="ECO:0000256" key="1">
    <source>
        <dbReference type="SAM" id="SignalP"/>
    </source>
</evidence>
<reference evidence="2 3" key="1">
    <citation type="journal article" date="2022" name="Nat. Plants">
        <title>Genomes of leafy and leafless Platanthera orchids illuminate the evolution of mycoheterotrophy.</title>
        <authorList>
            <person name="Li M.H."/>
            <person name="Liu K.W."/>
            <person name="Li Z."/>
            <person name="Lu H.C."/>
            <person name="Ye Q.L."/>
            <person name="Zhang D."/>
            <person name="Wang J.Y."/>
            <person name="Li Y.F."/>
            <person name="Zhong Z.M."/>
            <person name="Liu X."/>
            <person name="Yu X."/>
            <person name="Liu D.K."/>
            <person name="Tu X.D."/>
            <person name="Liu B."/>
            <person name="Hao Y."/>
            <person name="Liao X.Y."/>
            <person name="Jiang Y.T."/>
            <person name="Sun W.H."/>
            <person name="Chen J."/>
            <person name="Chen Y.Q."/>
            <person name="Ai Y."/>
            <person name="Zhai J.W."/>
            <person name="Wu S.S."/>
            <person name="Zhou Z."/>
            <person name="Hsiao Y.Y."/>
            <person name="Wu W.L."/>
            <person name="Chen Y.Y."/>
            <person name="Lin Y.F."/>
            <person name="Hsu J.L."/>
            <person name="Li C.Y."/>
            <person name="Wang Z.W."/>
            <person name="Zhao X."/>
            <person name="Zhong W.Y."/>
            <person name="Ma X.K."/>
            <person name="Ma L."/>
            <person name="Huang J."/>
            <person name="Chen G.Z."/>
            <person name="Huang M.Z."/>
            <person name="Huang L."/>
            <person name="Peng D.H."/>
            <person name="Luo Y.B."/>
            <person name="Zou S.Q."/>
            <person name="Chen S.P."/>
            <person name="Lan S."/>
            <person name="Tsai W.C."/>
            <person name="Van de Peer Y."/>
            <person name="Liu Z.J."/>
        </authorList>
    </citation>
    <scope>NUCLEOTIDE SEQUENCE [LARGE SCALE GENOMIC DNA]</scope>
    <source>
        <tissue evidence="2">Flower</tissue>
    </source>
</reference>
<name>A0ABR2N1Q8_9ASPA</name>
<dbReference type="PANTHER" id="PTHR34564">
    <property type="entry name" value="PEPTIDYL-PROLYL CIS-TRANS ISOMERASE G"/>
    <property type="match status" value="1"/>
</dbReference>